<reference evidence="2 3" key="1">
    <citation type="submission" date="2018-06" db="EMBL/GenBank/DDBJ databases">
        <title>Complete Genomes of Monosporascus.</title>
        <authorList>
            <person name="Robinson A.J."/>
            <person name="Natvig D.O."/>
        </authorList>
    </citation>
    <scope>NUCLEOTIDE SEQUENCE [LARGE SCALE GENOMIC DNA]</scope>
    <source>
        <strain evidence="2 3">CBS 609.92</strain>
    </source>
</reference>
<evidence type="ECO:0000313" key="2">
    <source>
        <dbReference type="EMBL" id="RYO92904.1"/>
    </source>
</evidence>
<dbReference type="PANTHER" id="PTHR10622:SF10">
    <property type="entry name" value="HET DOMAIN-CONTAINING PROTEIN"/>
    <property type="match status" value="1"/>
</dbReference>
<evidence type="ECO:0000313" key="3">
    <source>
        <dbReference type="Proteomes" id="UP000294003"/>
    </source>
</evidence>
<gene>
    <name evidence="2" type="ORF">DL762_001395</name>
</gene>
<dbReference type="EMBL" id="QJNS01000023">
    <property type="protein sequence ID" value="RYO92904.1"/>
    <property type="molecule type" value="Genomic_DNA"/>
</dbReference>
<evidence type="ECO:0000259" key="1">
    <source>
        <dbReference type="Pfam" id="PF06985"/>
    </source>
</evidence>
<keyword evidence="3" id="KW-1185">Reference proteome</keyword>
<sequence length="261" mass="29750">MEFLEASDRRAVKYAIVSHTWEDGQEVSFQEWNTYITKNRGWEAVAQKSGFKKIEGACLKAKEYKLEYVWVDTNCIDKSSSAELSEAINPMFAWYASSALCFVYLSDVAYHNDIDRSMLEGSRWFTRGWTLQELLAPNTVDFYSREWLVIGTKHSLVHIIADVTSVGKDYLTGEKSLHSASVATRMSWAATRQTTREEDKAYSLLGIFDINMPLLYGEGEKAFLRLQEEIIKVSTDHPVSSLLSKLRVPGEGNAHIKRIKK</sequence>
<dbReference type="Pfam" id="PF06985">
    <property type="entry name" value="HET"/>
    <property type="match status" value="1"/>
</dbReference>
<feature type="domain" description="Heterokaryon incompatibility" evidence="1">
    <location>
        <begin position="14"/>
        <end position="110"/>
    </location>
</feature>
<dbReference type="Proteomes" id="UP000294003">
    <property type="component" value="Unassembled WGS sequence"/>
</dbReference>
<protein>
    <recommendedName>
        <fullName evidence="1">Heterokaryon incompatibility domain-containing protein</fullName>
    </recommendedName>
</protein>
<proteinExistence type="predicted"/>
<organism evidence="2 3">
    <name type="scientific">Monosporascus cannonballus</name>
    <dbReference type="NCBI Taxonomy" id="155416"/>
    <lineage>
        <taxon>Eukaryota</taxon>
        <taxon>Fungi</taxon>
        <taxon>Dikarya</taxon>
        <taxon>Ascomycota</taxon>
        <taxon>Pezizomycotina</taxon>
        <taxon>Sordariomycetes</taxon>
        <taxon>Xylariomycetidae</taxon>
        <taxon>Xylariales</taxon>
        <taxon>Xylariales incertae sedis</taxon>
        <taxon>Monosporascus</taxon>
    </lineage>
</organism>
<comment type="caution">
    <text evidence="2">The sequence shown here is derived from an EMBL/GenBank/DDBJ whole genome shotgun (WGS) entry which is preliminary data.</text>
</comment>
<dbReference type="PANTHER" id="PTHR10622">
    <property type="entry name" value="HET DOMAIN-CONTAINING PROTEIN"/>
    <property type="match status" value="1"/>
</dbReference>
<accession>A0ABY0HKL6</accession>
<dbReference type="InterPro" id="IPR010730">
    <property type="entry name" value="HET"/>
</dbReference>
<name>A0ABY0HKL6_9PEZI</name>